<sequence>MNVAGPTVGRLRRPTWRDPRLLIGVVLIALSVAAVAMIVRSADATAPYYAAKDTLAPGTVLTADDLVVAHVKVASDTYVGAMAEPPVGDVVTRTVGAGELLPASALAAEDEAAVRSIAVSTSLPLEESIGTGSVVDVWLTTVNDAGEATTVLLGDSLVVAAVAQADGAFAVDADQIVHVSVPSADVAAFLQAIASGGDVTVLGSGAPS</sequence>
<dbReference type="CDD" id="cd11614">
    <property type="entry name" value="SAF_CpaB_FlgA_like"/>
    <property type="match status" value="1"/>
</dbReference>
<accession>A0ABQ6IHA4</accession>
<keyword evidence="1" id="KW-1133">Transmembrane helix</keyword>
<comment type="caution">
    <text evidence="3">The sequence shown here is derived from an EMBL/GenBank/DDBJ whole genome shotgun (WGS) entry which is preliminary data.</text>
</comment>
<dbReference type="Proteomes" id="UP001157125">
    <property type="component" value="Unassembled WGS sequence"/>
</dbReference>
<dbReference type="EMBL" id="BSUN01000001">
    <property type="protein sequence ID" value="GMA36538.1"/>
    <property type="molecule type" value="Genomic_DNA"/>
</dbReference>
<keyword evidence="3" id="KW-0282">Flagellum</keyword>
<evidence type="ECO:0000259" key="2">
    <source>
        <dbReference type="SMART" id="SM00858"/>
    </source>
</evidence>
<keyword evidence="1" id="KW-0472">Membrane</keyword>
<dbReference type="Pfam" id="PF08666">
    <property type="entry name" value="SAF"/>
    <property type="match status" value="1"/>
</dbReference>
<evidence type="ECO:0000256" key="1">
    <source>
        <dbReference type="SAM" id="Phobius"/>
    </source>
</evidence>
<keyword evidence="3" id="KW-0966">Cell projection</keyword>
<feature type="transmembrane region" description="Helical" evidence="1">
    <location>
        <begin position="21"/>
        <end position="39"/>
    </location>
</feature>
<dbReference type="SMART" id="SM00858">
    <property type="entry name" value="SAF"/>
    <property type="match status" value="1"/>
</dbReference>
<evidence type="ECO:0000313" key="4">
    <source>
        <dbReference type="Proteomes" id="UP001157125"/>
    </source>
</evidence>
<keyword evidence="4" id="KW-1185">Reference proteome</keyword>
<dbReference type="InterPro" id="IPR013974">
    <property type="entry name" value="SAF"/>
</dbReference>
<keyword evidence="1" id="KW-0812">Transmembrane</keyword>
<organism evidence="3 4">
    <name type="scientific">Demequina litorisediminis</name>
    <dbReference type="NCBI Taxonomy" id="1849022"/>
    <lineage>
        <taxon>Bacteria</taxon>
        <taxon>Bacillati</taxon>
        <taxon>Actinomycetota</taxon>
        <taxon>Actinomycetes</taxon>
        <taxon>Micrococcales</taxon>
        <taxon>Demequinaceae</taxon>
        <taxon>Demequina</taxon>
    </lineage>
</organism>
<reference evidence="4" key="1">
    <citation type="journal article" date="2019" name="Int. J. Syst. Evol. Microbiol.">
        <title>The Global Catalogue of Microorganisms (GCM) 10K type strain sequencing project: providing services to taxonomists for standard genome sequencing and annotation.</title>
        <authorList>
            <consortium name="The Broad Institute Genomics Platform"/>
            <consortium name="The Broad Institute Genome Sequencing Center for Infectious Disease"/>
            <person name="Wu L."/>
            <person name="Ma J."/>
        </authorList>
    </citation>
    <scope>NUCLEOTIDE SEQUENCE [LARGE SCALE GENOMIC DNA]</scope>
    <source>
        <strain evidence="4">NBRC 112299</strain>
    </source>
</reference>
<keyword evidence="3" id="KW-0969">Cilium</keyword>
<evidence type="ECO:0000313" key="3">
    <source>
        <dbReference type="EMBL" id="GMA36538.1"/>
    </source>
</evidence>
<dbReference type="RefSeq" id="WP_284328628.1">
    <property type="nucleotide sequence ID" value="NZ_BSUN01000001.1"/>
</dbReference>
<name>A0ABQ6IHA4_9MICO</name>
<feature type="domain" description="SAF" evidence="2">
    <location>
        <begin position="46"/>
        <end position="107"/>
    </location>
</feature>
<proteinExistence type="predicted"/>
<gene>
    <name evidence="3" type="ORF">GCM10025876_27420</name>
</gene>
<protein>
    <submittedName>
        <fullName evidence="3">Flagellar protein FlgA</fullName>
    </submittedName>
</protein>